<keyword evidence="10 13" id="KW-0472">Membrane</keyword>
<keyword evidence="3" id="KW-0104">Cadmium</keyword>
<dbReference type="InterPro" id="IPR018303">
    <property type="entry name" value="ATPase_P-typ_P_site"/>
</dbReference>
<dbReference type="NCBIfam" id="TIGR01512">
    <property type="entry name" value="ATPase-IB2_Cd"/>
    <property type="match status" value="1"/>
</dbReference>
<evidence type="ECO:0000256" key="11">
    <source>
        <dbReference type="ARBA" id="ARBA00039103"/>
    </source>
</evidence>
<dbReference type="RefSeq" id="WP_175548329.1">
    <property type="nucleotide sequence ID" value="NZ_FQZS01000004.1"/>
</dbReference>
<dbReference type="GO" id="GO:0008551">
    <property type="term" value="F:P-type cadmium transporter activity"/>
    <property type="evidence" value="ECO:0007669"/>
    <property type="project" value="UniProtKB-EC"/>
</dbReference>
<evidence type="ECO:0000256" key="3">
    <source>
        <dbReference type="ARBA" id="ARBA00022539"/>
    </source>
</evidence>
<evidence type="ECO:0000256" key="12">
    <source>
        <dbReference type="ARBA" id="ARBA00049338"/>
    </source>
</evidence>
<evidence type="ECO:0000256" key="6">
    <source>
        <dbReference type="ARBA" id="ARBA00022741"/>
    </source>
</evidence>
<dbReference type="SUPFAM" id="SSF55008">
    <property type="entry name" value="HMA, heavy metal-associated domain"/>
    <property type="match status" value="1"/>
</dbReference>
<evidence type="ECO:0000256" key="13">
    <source>
        <dbReference type="RuleBase" id="RU362081"/>
    </source>
</evidence>
<keyword evidence="5 13" id="KW-0479">Metal-binding</keyword>
<dbReference type="InterPro" id="IPR023299">
    <property type="entry name" value="ATPase_P-typ_cyto_dom_N"/>
</dbReference>
<dbReference type="PROSITE" id="PS00154">
    <property type="entry name" value="ATPASE_E1_E2"/>
    <property type="match status" value="1"/>
</dbReference>
<gene>
    <name evidence="15" type="ORF">SAMN02745176_00498</name>
</gene>
<dbReference type="Gene3D" id="3.30.70.100">
    <property type="match status" value="1"/>
</dbReference>
<dbReference type="Pfam" id="PF00403">
    <property type="entry name" value="HMA"/>
    <property type="match status" value="1"/>
</dbReference>
<dbReference type="InterPro" id="IPR023298">
    <property type="entry name" value="ATPase_P-typ_TM_dom_sf"/>
</dbReference>
<dbReference type="InterPro" id="IPR008250">
    <property type="entry name" value="ATPase_P-typ_transduc_dom_A_sf"/>
</dbReference>
<dbReference type="PRINTS" id="PR00941">
    <property type="entry name" value="CDATPASE"/>
</dbReference>
<dbReference type="SFLD" id="SFLDG00002">
    <property type="entry name" value="C1.7:_P-type_atpase_like"/>
    <property type="match status" value="1"/>
</dbReference>
<keyword evidence="8" id="KW-1278">Translocase</keyword>
<reference evidence="15 16" key="1">
    <citation type="submission" date="2016-11" db="EMBL/GenBank/DDBJ databases">
        <authorList>
            <person name="Jaros S."/>
            <person name="Januszkiewicz K."/>
            <person name="Wedrychowicz H."/>
        </authorList>
    </citation>
    <scope>NUCLEOTIDE SEQUENCE [LARGE SCALE GENOMIC DNA]</scope>
    <source>
        <strain evidence="15 16">DSM 19022</strain>
    </source>
</reference>
<feature type="transmembrane region" description="Helical" evidence="13">
    <location>
        <begin position="681"/>
        <end position="700"/>
    </location>
</feature>
<dbReference type="InterPro" id="IPR027256">
    <property type="entry name" value="P-typ_ATPase_IB"/>
</dbReference>
<evidence type="ECO:0000256" key="8">
    <source>
        <dbReference type="ARBA" id="ARBA00022967"/>
    </source>
</evidence>
<comment type="catalytic activity">
    <reaction evidence="12">
        <text>Cd(2+)(in) + ATP + H2O = Cd(2+)(out) + ADP + phosphate + H(+)</text>
        <dbReference type="Rhea" id="RHEA:12132"/>
        <dbReference type="ChEBI" id="CHEBI:15377"/>
        <dbReference type="ChEBI" id="CHEBI:15378"/>
        <dbReference type="ChEBI" id="CHEBI:30616"/>
        <dbReference type="ChEBI" id="CHEBI:43474"/>
        <dbReference type="ChEBI" id="CHEBI:48775"/>
        <dbReference type="ChEBI" id="CHEBI:456216"/>
        <dbReference type="EC" id="7.2.2.21"/>
    </reaction>
</comment>
<dbReference type="Gene3D" id="3.40.50.1000">
    <property type="entry name" value="HAD superfamily/HAD-like"/>
    <property type="match status" value="1"/>
</dbReference>
<evidence type="ECO:0000256" key="10">
    <source>
        <dbReference type="ARBA" id="ARBA00023136"/>
    </source>
</evidence>
<comment type="similarity">
    <text evidence="2 13">Belongs to the cation transport ATPase (P-type) (TC 3.A.3) family. Type IB subfamily.</text>
</comment>
<dbReference type="NCBIfam" id="TIGR01494">
    <property type="entry name" value="ATPase_P-type"/>
    <property type="match status" value="1"/>
</dbReference>
<dbReference type="CDD" id="cd00371">
    <property type="entry name" value="HMA"/>
    <property type="match status" value="1"/>
</dbReference>
<dbReference type="Pfam" id="PF00702">
    <property type="entry name" value="Hydrolase"/>
    <property type="match status" value="1"/>
</dbReference>
<evidence type="ECO:0000313" key="15">
    <source>
        <dbReference type="EMBL" id="SHI51259.1"/>
    </source>
</evidence>
<dbReference type="PANTHER" id="PTHR48085:SF5">
    <property type="entry name" value="CADMIUM_ZINC-TRANSPORTING ATPASE HMA4-RELATED"/>
    <property type="match status" value="1"/>
</dbReference>
<dbReference type="InterPro" id="IPR059000">
    <property type="entry name" value="ATPase_P-type_domA"/>
</dbReference>
<name>A0A1M6BRA1_9FIRM</name>
<dbReference type="InterPro" id="IPR036412">
    <property type="entry name" value="HAD-like_sf"/>
</dbReference>
<keyword evidence="4 13" id="KW-0812">Transmembrane</keyword>
<dbReference type="AlphaFoldDB" id="A0A1M6BRA1"/>
<keyword evidence="16" id="KW-1185">Reference proteome</keyword>
<feature type="domain" description="HMA" evidence="14">
    <location>
        <begin position="5"/>
        <end position="74"/>
    </location>
</feature>
<evidence type="ECO:0000259" key="14">
    <source>
        <dbReference type="PROSITE" id="PS50846"/>
    </source>
</evidence>
<evidence type="ECO:0000313" key="16">
    <source>
        <dbReference type="Proteomes" id="UP000184442"/>
    </source>
</evidence>
<evidence type="ECO:0000256" key="4">
    <source>
        <dbReference type="ARBA" id="ARBA00022692"/>
    </source>
</evidence>
<dbReference type="GO" id="GO:0016887">
    <property type="term" value="F:ATP hydrolysis activity"/>
    <property type="evidence" value="ECO:0007669"/>
    <property type="project" value="InterPro"/>
</dbReference>
<dbReference type="STRING" id="1122184.SAMN02745176_00498"/>
<organism evidence="15 16">
    <name type="scientific">Lutispora thermophila DSM 19022</name>
    <dbReference type="NCBI Taxonomy" id="1122184"/>
    <lineage>
        <taxon>Bacteria</taxon>
        <taxon>Bacillati</taxon>
        <taxon>Bacillota</taxon>
        <taxon>Clostridia</taxon>
        <taxon>Lutisporales</taxon>
        <taxon>Lutisporaceae</taxon>
        <taxon>Lutispora</taxon>
    </lineage>
</organism>
<dbReference type="SUPFAM" id="SSF56784">
    <property type="entry name" value="HAD-like"/>
    <property type="match status" value="1"/>
</dbReference>
<dbReference type="InterPro" id="IPR051014">
    <property type="entry name" value="Cation_Transport_ATPase_IB"/>
</dbReference>
<dbReference type="SFLD" id="SFLDF00027">
    <property type="entry name" value="p-type_atpase"/>
    <property type="match status" value="1"/>
</dbReference>
<protein>
    <recommendedName>
        <fullName evidence="11">Cd(2+)-exporting ATPase</fullName>
        <ecNumber evidence="11">7.2.2.21</ecNumber>
    </recommendedName>
</protein>
<evidence type="ECO:0000256" key="9">
    <source>
        <dbReference type="ARBA" id="ARBA00022989"/>
    </source>
</evidence>
<dbReference type="Gene3D" id="3.40.1110.10">
    <property type="entry name" value="Calcium-transporting ATPase, cytoplasmic domain N"/>
    <property type="match status" value="1"/>
</dbReference>
<comment type="subcellular location">
    <subcellularLocation>
        <location evidence="13">Cell membrane</location>
    </subcellularLocation>
    <subcellularLocation>
        <location evidence="1">Membrane</location>
        <topology evidence="1">Multi-pass membrane protein</topology>
    </subcellularLocation>
</comment>
<dbReference type="Gene3D" id="2.70.150.10">
    <property type="entry name" value="Calcium-transporting ATPase, cytoplasmic transduction domain A"/>
    <property type="match status" value="1"/>
</dbReference>
<proteinExistence type="inferred from homology"/>
<dbReference type="PANTHER" id="PTHR48085">
    <property type="entry name" value="CADMIUM/ZINC-TRANSPORTING ATPASE HMA2-RELATED"/>
    <property type="match status" value="1"/>
</dbReference>
<accession>A0A1M6BRA1</accession>
<dbReference type="PRINTS" id="PR00119">
    <property type="entry name" value="CATATPASE"/>
</dbReference>
<dbReference type="SUPFAM" id="SSF81653">
    <property type="entry name" value="Calcium ATPase, transduction domain A"/>
    <property type="match status" value="1"/>
</dbReference>
<feature type="transmembrane region" description="Helical" evidence="13">
    <location>
        <begin position="117"/>
        <end position="135"/>
    </location>
</feature>
<dbReference type="InterPro" id="IPR023214">
    <property type="entry name" value="HAD_sf"/>
</dbReference>
<keyword evidence="7 13" id="KW-0067">ATP-binding</keyword>
<keyword evidence="13" id="KW-1003">Cell membrane</keyword>
<sequence length="703" mass="76681">MEGIIKREFIIKGLHCANCAAKMEGRIKEIDGIHNASIDFVGKRLVLEYQNVSDGERIIGEVKDTIDKIEEGVEIVERKIAPIVEEEEDNEINIEILKLLGALAIYVAAIIFKSNGLIRLCMFVAAYILSGWEVILGALKNISKGQLFDENFLMTIATIGAFAMGEYPEAVAVMIFFNIGEIFQDIAVDRSRRSIKSLMNIRPDHANLVVGKTVEQVSPEEVRIGDIILVKPGERVPLDGTVVKGEASMDTVALTGESVPRMVKPGDHVLSGFIAKDKMITVRVDKEYSQSTVAKILDLVENAALKKAPTENFITKFAKVYTPIVVFTALGIALVPTMVYGFNTFSQWIYRALIFLVVSCPCALVVSIPLSFFGGIGGASKKGILVKGSNYLEALNNIHTVVFDKTGTLTEGVFKVNEIINEGEFDAEAVLKYAATAESFSDHPIALSIREAYGKDIDSSVIKYHEDITGKGIRVKTESGEILVGNEKLMEAEGVSYRKVEANDTIVHIAVEGKYAGYILISDKIKKDSADTVKALKEAGIKNVVMLTGDNKTTAIKVKEELNLDEVHYELLPHEKVEMLEKIKREKKEKGNIVFVGDGINDAPVLTMADIGVAMGGLGSDAAIEASDIVIMTDEPSKLIEGIKIAAFTRKIVWQNIILALGVKLAVLIMGALGFANMWEAVFADVGVALLAVLNATRIIKNQ</sequence>
<dbReference type="SUPFAM" id="SSF81665">
    <property type="entry name" value="Calcium ATPase, transmembrane domain M"/>
    <property type="match status" value="1"/>
</dbReference>
<evidence type="ECO:0000256" key="5">
    <source>
        <dbReference type="ARBA" id="ARBA00022723"/>
    </source>
</evidence>
<feature type="transmembrane region" description="Helical" evidence="13">
    <location>
        <begin position="320"/>
        <end position="342"/>
    </location>
</feature>
<dbReference type="InterPro" id="IPR036163">
    <property type="entry name" value="HMA_dom_sf"/>
</dbReference>
<dbReference type="Proteomes" id="UP000184442">
    <property type="component" value="Unassembled WGS sequence"/>
</dbReference>
<keyword evidence="9 13" id="KW-1133">Transmembrane helix</keyword>
<feature type="transmembrane region" description="Helical" evidence="13">
    <location>
        <begin position="348"/>
        <end position="373"/>
    </location>
</feature>
<evidence type="ECO:0000256" key="7">
    <source>
        <dbReference type="ARBA" id="ARBA00022840"/>
    </source>
</evidence>
<dbReference type="NCBIfam" id="TIGR01525">
    <property type="entry name" value="ATPase-IB_hvy"/>
    <property type="match status" value="1"/>
</dbReference>
<dbReference type="InterPro" id="IPR001757">
    <property type="entry name" value="P_typ_ATPase"/>
</dbReference>
<dbReference type="CDD" id="cd07548">
    <property type="entry name" value="P-type_ATPase-Cd_Zn_Co_like"/>
    <property type="match status" value="1"/>
</dbReference>
<dbReference type="InterPro" id="IPR044492">
    <property type="entry name" value="P_typ_ATPase_HD_dom"/>
</dbReference>
<dbReference type="EC" id="7.2.2.21" evidence="11"/>
<dbReference type="GO" id="GO:0046872">
    <property type="term" value="F:metal ion binding"/>
    <property type="evidence" value="ECO:0007669"/>
    <property type="project" value="UniProtKB-KW"/>
</dbReference>
<dbReference type="Pfam" id="PF00122">
    <property type="entry name" value="E1-E2_ATPase"/>
    <property type="match status" value="1"/>
</dbReference>
<dbReference type="PROSITE" id="PS50846">
    <property type="entry name" value="HMA_2"/>
    <property type="match status" value="1"/>
</dbReference>
<dbReference type="GO" id="GO:0005524">
    <property type="term" value="F:ATP binding"/>
    <property type="evidence" value="ECO:0007669"/>
    <property type="project" value="UniProtKB-UniRule"/>
</dbReference>
<feature type="transmembrane region" description="Helical" evidence="13">
    <location>
        <begin position="653"/>
        <end position="675"/>
    </location>
</feature>
<evidence type="ECO:0000256" key="2">
    <source>
        <dbReference type="ARBA" id="ARBA00006024"/>
    </source>
</evidence>
<dbReference type="EMBL" id="FQZS01000004">
    <property type="protein sequence ID" value="SHI51259.1"/>
    <property type="molecule type" value="Genomic_DNA"/>
</dbReference>
<dbReference type="GO" id="GO:0005886">
    <property type="term" value="C:plasma membrane"/>
    <property type="evidence" value="ECO:0007669"/>
    <property type="project" value="UniProtKB-SubCell"/>
</dbReference>
<dbReference type="InterPro" id="IPR006121">
    <property type="entry name" value="HMA_dom"/>
</dbReference>
<keyword evidence="6 13" id="KW-0547">Nucleotide-binding</keyword>
<evidence type="ECO:0000256" key="1">
    <source>
        <dbReference type="ARBA" id="ARBA00004141"/>
    </source>
</evidence>
<dbReference type="SFLD" id="SFLDS00003">
    <property type="entry name" value="Haloacid_Dehalogenase"/>
    <property type="match status" value="1"/>
</dbReference>